<reference evidence="2 3" key="1">
    <citation type="submission" date="2018-01" db="EMBL/GenBank/DDBJ databases">
        <title>Whole genome sequencing of Histamine producing bacteria.</title>
        <authorList>
            <person name="Butler K."/>
        </authorList>
    </citation>
    <scope>NUCLEOTIDE SEQUENCE [LARGE SCALE GENOMIC DNA]</scope>
    <source>
        <strain evidence="2 3">DSM 100436</strain>
    </source>
</reference>
<evidence type="ECO:0000256" key="1">
    <source>
        <dbReference type="SAM" id="Phobius"/>
    </source>
</evidence>
<keyword evidence="3" id="KW-1185">Reference proteome</keyword>
<feature type="transmembrane region" description="Helical" evidence="1">
    <location>
        <begin position="84"/>
        <end position="107"/>
    </location>
</feature>
<dbReference type="RefSeq" id="WP_036819539.1">
    <property type="nucleotide sequence ID" value="NZ_JGVO01000224.1"/>
</dbReference>
<dbReference type="PANTHER" id="PTHR30282">
    <property type="entry name" value="P-AMINOBENZOYL GLUTAMATE TRANSPORTER"/>
    <property type="match status" value="1"/>
</dbReference>
<sequence>MPNKCGQSCFDKIERWGNKLPHPVSLFVLLTFFVMFLSCIGHYAGWSYQLPGQELQFVQNLLSPSAIRQWLGGAVYEFIRFPPLGIIVVAMVGIGLADSSGLISYSVQRAVKQAGTWQLTATILLLGVLSNVIGSVGYIVLIPLACRTYQAAGRPPLAGLATAFAGVAGGTHATVFMTTYDVVIAGISTSAASLISPDIVVSPLANYYFLASSVFLLIAVGSVVSIKFVEPRLSKHYVQQKSDEVSPNRKNDRALFWSTFVFLGTLAAILIAAIHPDGWLRPEEGTLFAHSEIVKGLPILVSITFGLSGLTFGWLSGAFSSEKDIIEACQKSLSQLGLFLLLIFFASQLIYMFKLSQISGYLAVNFGNLVSSFAVSPILLVIAVITISAILNIFMGSPVVQWSMMAPVFIPTMLMAGIPIELTQVAFRIGDSVTNIISPLFGYLGIILATAQQYSSKAKIGTLVSMMLPFSLSFLVMWSSFLLLWVFYFELPLGIQ</sequence>
<dbReference type="Pfam" id="PF03806">
    <property type="entry name" value="ABG_transport"/>
    <property type="match status" value="1"/>
</dbReference>
<keyword evidence="1" id="KW-1133">Transmembrane helix</keyword>
<feature type="transmembrane region" description="Helical" evidence="1">
    <location>
        <begin position="24"/>
        <end position="45"/>
    </location>
</feature>
<evidence type="ECO:0000313" key="3">
    <source>
        <dbReference type="Proteomes" id="UP000241771"/>
    </source>
</evidence>
<feature type="transmembrane region" description="Helical" evidence="1">
    <location>
        <begin position="336"/>
        <end position="353"/>
    </location>
</feature>
<dbReference type="GO" id="GO:0015558">
    <property type="term" value="F:secondary active p-aminobenzoyl-glutamate transmembrane transporter activity"/>
    <property type="evidence" value="ECO:0007669"/>
    <property type="project" value="InterPro"/>
</dbReference>
<feature type="transmembrane region" description="Helical" evidence="1">
    <location>
        <begin position="254"/>
        <end position="276"/>
    </location>
</feature>
<feature type="transmembrane region" description="Helical" evidence="1">
    <location>
        <begin position="296"/>
        <end position="315"/>
    </location>
</feature>
<name>A0A2T3P0M2_9GAMM</name>
<feature type="transmembrane region" description="Helical" evidence="1">
    <location>
        <begin position="373"/>
        <end position="394"/>
    </location>
</feature>
<dbReference type="Proteomes" id="UP000241771">
    <property type="component" value="Unassembled WGS sequence"/>
</dbReference>
<evidence type="ECO:0000313" key="2">
    <source>
        <dbReference type="EMBL" id="PSW22071.1"/>
    </source>
</evidence>
<feature type="transmembrane region" description="Helical" evidence="1">
    <location>
        <begin position="433"/>
        <end position="451"/>
    </location>
</feature>
<accession>A0A2T3P0M2</accession>
<organism evidence="2 3">
    <name type="scientific">Photobacterium sanctipauli</name>
    <dbReference type="NCBI Taxonomy" id="1342794"/>
    <lineage>
        <taxon>Bacteria</taxon>
        <taxon>Pseudomonadati</taxon>
        <taxon>Pseudomonadota</taxon>
        <taxon>Gammaproteobacteria</taxon>
        <taxon>Vibrionales</taxon>
        <taxon>Vibrionaceae</taxon>
        <taxon>Photobacterium</taxon>
    </lineage>
</organism>
<feature type="transmembrane region" description="Helical" evidence="1">
    <location>
        <begin position="463"/>
        <end position="488"/>
    </location>
</feature>
<proteinExistence type="predicted"/>
<dbReference type="PANTHER" id="PTHR30282:SF0">
    <property type="entry name" value="P-AMINOBENZOYL-GLUTAMATE TRANSPORT PROTEIN"/>
    <property type="match status" value="1"/>
</dbReference>
<feature type="transmembrane region" description="Helical" evidence="1">
    <location>
        <begin position="157"/>
        <end position="175"/>
    </location>
</feature>
<dbReference type="OrthoDB" id="3314392at2"/>
<comment type="caution">
    <text evidence="2">The sequence shown here is derived from an EMBL/GenBank/DDBJ whole genome shotgun (WGS) entry which is preliminary data.</text>
</comment>
<dbReference type="InterPro" id="IPR004697">
    <property type="entry name" value="AbgT"/>
</dbReference>
<dbReference type="EMBL" id="PYMA01000001">
    <property type="protein sequence ID" value="PSW22071.1"/>
    <property type="molecule type" value="Genomic_DNA"/>
</dbReference>
<dbReference type="AlphaFoldDB" id="A0A2T3P0M2"/>
<protein>
    <submittedName>
        <fullName evidence="2">AbgT transporter</fullName>
    </submittedName>
</protein>
<keyword evidence="1" id="KW-0812">Transmembrane</keyword>
<gene>
    <name evidence="2" type="ORF">C9I98_02055</name>
</gene>
<feature type="transmembrane region" description="Helical" evidence="1">
    <location>
        <begin position="119"/>
        <end position="145"/>
    </location>
</feature>
<dbReference type="GO" id="GO:1902604">
    <property type="term" value="P:p-aminobenzoyl-glutamate transmembrane transport"/>
    <property type="evidence" value="ECO:0007669"/>
    <property type="project" value="InterPro"/>
</dbReference>
<keyword evidence="1" id="KW-0472">Membrane</keyword>
<feature type="transmembrane region" description="Helical" evidence="1">
    <location>
        <begin position="207"/>
        <end position="229"/>
    </location>
</feature>
<feature type="transmembrane region" description="Helical" evidence="1">
    <location>
        <begin position="182"/>
        <end position="201"/>
    </location>
</feature>